<evidence type="ECO:0000256" key="1">
    <source>
        <dbReference type="ARBA" id="ARBA00001962"/>
    </source>
</evidence>
<accession>A0ABS3E3F6</accession>
<gene>
    <name evidence="7" type="ORF">JF535_03065</name>
</gene>
<evidence type="ECO:0000259" key="6">
    <source>
        <dbReference type="Pfam" id="PF25137"/>
    </source>
</evidence>
<dbReference type="InterPro" id="IPR056798">
    <property type="entry name" value="ADH_Fe_C"/>
</dbReference>
<keyword evidence="4" id="KW-0520">NAD</keyword>
<evidence type="ECO:0000259" key="5">
    <source>
        <dbReference type="Pfam" id="PF00465"/>
    </source>
</evidence>
<evidence type="ECO:0000313" key="7">
    <source>
        <dbReference type="EMBL" id="MBN8429826.1"/>
    </source>
</evidence>
<dbReference type="Pfam" id="PF25137">
    <property type="entry name" value="ADH_Fe_C"/>
    <property type="match status" value="1"/>
</dbReference>
<dbReference type="Pfam" id="PF00465">
    <property type="entry name" value="Fe-ADH"/>
    <property type="match status" value="1"/>
</dbReference>
<comment type="similarity">
    <text evidence="2">Belongs to the iron-containing alcohol dehydrogenase family.</text>
</comment>
<dbReference type="InterPro" id="IPR039697">
    <property type="entry name" value="Alcohol_dehydrogenase_Fe"/>
</dbReference>
<sequence>MKWPLQKALYRTAHMITKPLVKLIKVPVPELITGAGSVTQLPPLIQKHGVGRVLLVTDQGITRLGLADGLVKALEEIGIGCSVFDGVQPNPTIENIEAGVAAYQHNRCDGIIAFGGGSPMDCAKMVGARVSNPGKSVMQMRGAFKIPKALPPLFAVPTTAGTGSECTVAAVVSDPQAQEKFAVTSLKIVPRYAVLDPELMLGLPPHITASTGMDALTHAIEAYIGRFGTPFTDENAEKAVKIIFQDLEAVYLDGSDLERRNNLAQASYFAGLAFTRALIGYVHAIAHNLGGMYGVPHGLANAIVLPHILDFSRADCEHKLARLAVVGGLGEAKEPAADLAMRFIEKIRDMNRNMDIPTSVAQLQEKDIPHLAQRALKEGNPDYPVPTLMNQQQCEALLRKLLPSVENPAG</sequence>
<dbReference type="PROSITE" id="PS00060">
    <property type="entry name" value="ADH_IRON_2"/>
    <property type="match status" value="1"/>
</dbReference>
<dbReference type="EMBL" id="JAEKJR010000001">
    <property type="protein sequence ID" value="MBN8429826.1"/>
    <property type="molecule type" value="Genomic_DNA"/>
</dbReference>
<dbReference type="CDD" id="cd08189">
    <property type="entry name" value="Fe-ADH-like"/>
    <property type="match status" value="1"/>
</dbReference>
<keyword evidence="8" id="KW-1185">Reference proteome</keyword>
<evidence type="ECO:0000313" key="8">
    <source>
        <dbReference type="Proteomes" id="UP000664293"/>
    </source>
</evidence>
<proteinExistence type="inferred from homology"/>
<dbReference type="PANTHER" id="PTHR11496:SF102">
    <property type="entry name" value="ALCOHOL DEHYDROGENASE 4"/>
    <property type="match status" value="1"/>
</dbReference>
<comment type="caution">
    <text evidence="7">The sequence shown here is derived from an EMBL/GenBank/DDBJ whole genome shotgun (WGS) entry which is preliminary data.</text>
</comment>
<comment type="cofactor">
    <cofactor evidence="1">
        <name>Fe cation</name>
        <dbReference type="ChEBI" id="CHEBI:24875"/>
    </cofactor>
</comment>
<evidence type="ECO:0000256" key="3">
    <source>
        <dbReference type="ARBA" id="ARBA00023002"/>
    </source>
</evidence>
<evidence type="ECO:0000256" key="4">
    <source>
        <dbReference type="ARBA" id="ARBA00023027"/>
    </source>
</evidence>
<feature type="domain" description="Fe-containing alcohol dehydrogenase-like C-terminal" evidence="6">
    <location>
        <begin position="208"/>
        <end position="401"/>
    </location>
</feature>
<feature type="domain" description="Alcohol dehydrogenase iron-type/glycerol dehydrogenase GldA" evidence="5">
    <location>
        <begin position="30"/>
        <end position="197"/>
    </location>
</feature>
<dbReference type="PROSITE" id="PS00913">
    <property type="entry name" value="ADH_IRON_1"/>
    <property type="match status" value="1"/>
</dbReference>
<protein>
    <submittedName>
        <fullName evidence="7">Iron-containing alcohol dehydrogenase</fullName>
    </submittedName>
</protein>
<dbReference type="InterPro" id="IPR018211">
    <property type="entry name" value="ADH_Fe_CS"/>
</dbReference>
<dbReference type="RefSeq" id="WP_206998938.1">
    <property type="nucleotide sequence ID" value="NZ_JAEKJR010000001.1"/>
</dbReference>
<dbReference type="InterPro" id="IPR001670">
    <property type="entry name" value="ADH_Fe/GldA"/>
</dbReference>
<dbReference type="PANTHER" id="PTHR11496">
    <property type="entry name" value="ALCOHOL DEHYDROGENASE"/>
    <property type="match status" value="1"/>
</dbReference>
<dbReference type="Gene3D" id="1.20.1090.10">
    <property type="entry name" value="Dehydroquinate synthase-like - alpha domain"/>
    <property type="match status" value="1"/>
</dbReference>
<dbReference type="SUPFAM" id="SSF56796">
    <property type="entry name" value="Dehydroquinate synthase-like"/>
    <property type="match status" value="1"/>
</dbReference>
<dbReference type="Gene3D" id="3.40.50.1970">
    <property type="match status" value="1"/>
</dbReference>
<evidence type="ECO:0000256" key="2">
    <source>
        <dbReference type="ARBA" id="ARBA00007358"/>
    </source>
</evidence>
<keyword evidence="3" id="KW-0560">Oxidoreductase</keyword>
<name>A0ABS3E3F6_9GAMM</name>
<organism evidence="7 8">
    <name type="scientific">Microbulbifer salipaludis</name>
    <dbReference type="NCBI Taxonomy" id="187980"/>
    <lineage>
        <taxon>Bacteria</taxon>
        <taxon>Pseudomonadati</taxon>
        <taxon>Pseudomonadota</taxon>
        <taxon>Gammaproteobacteria</taxon>
        <taxon>Cellvibrionales</taxon>
        <taxon>Microbulbiferaceae</taxon>
        <taxon>Microbulbifer</taxon>
    </lineage>
</organism>
<reference evidence="7 8" key="1">
    <citation type="submission" date="2020-12" db="EMBL/GenBank/DDBJ databases">
        <title>Oil enriched cultivation method for isolating marine PHA-producing bacteria.</title>
        <authorList>
            <person name="Zheng W."/>
            <person name="Yu S."/>
            <person name="Huang Y."/>
        </authorList>
    </citation>
    <scope>NUCLEOTIDE SEQUENCE [LARGE SCALE GENOMIC DNA]</scope>
    <source>
        <strain evidence="7 8">SN0-2</strain>
    </source>
</reference>
<dbReference type="Proteomes" id="UP000664293">
    <property type="component" value="Unassembled WGS sequence"/>
</dbReference>